<evidence type="ECO:0000256" key="9">
    <source>
        <dbReference type="SAM" id="Phobius"/>
    </source>
</evidence>
<feature type="transmembrane region" description="Helical" evidence="9">
    <location>
        <begin position="894"/>
        <end position="918"/>
    </location>
</feature>
<dbReference type="Gene3D" id="3.30.2090.10">
    <property type="entry name" value="Multidrug efflux transporter AcrB TolC docking domain, DN and DC subdomains"/>
    <property type="match status" value="2"/>
</dbReference>
<keyword evidence="3" id="KW-0813">Transport</keyword>
<evidence type="ECO:0000256" key="2">
    <source>
        <dbReference type="ARBA" id="ARBA00010942"/>
    </source>
</evidence>
<keyword evidence="5" id="KW-0997">Cell inner membrane</keyword>
<evidence type="ECO:0000256" key="7">
    <source>
        <dbReference type="ARBA" id="ARBA00022989"/>
    </source>
</evidence>
<feature type="transmembrane region" description="Helical" evidence="9">
    <location>
        <begin position="364"/>
        <end position="384"/>
    </location>
</feature>
<keyword evidence="11" id="KW-1185">Reference proteome</keyword>
<dbReference type="SUPFAM" id="SSF82714">
    <property type="entry name" value="Multidrug efflux transporter AcrB TolC docking domain, DN and DC subdomains"/>
    <property type="match status" value="2"/>
</dbReference>
<dbReference type="NCBIfam" id="TIGR00915">
    <property type="entry name" value="2A0602"/>
    <property type="match status" value="1"/>
</dbReference>
<proteinExistence type="inferred from homology"/>
<gene>
    <name evidence="10" type="ORF">GJV76_03570</name>
</gene>
<dbReference type="Pfam" id="PF00873">
    <property type="entry name" value="ACR_tran"/>
    <property type="match status" value="1"/>
</dbReference>
<dbReference type="EMBL" id="WMJX01000004">
    <property type="protein sequence ID" value="MTG97221.1"/>
    <property type="molecule type" value="Genomic_DNA"/>
</dbReference>
<dbReference type="InterPro" id="IPR004764">
    <property type="entry name" value="MdtF-like"/>
</dbReference>
<organism evidence="10 11">
    <name type="scientific">Myroides albus</name>
    <dbReference type="NCBI Taxonomy" id="2562892"/>
    <lineage>
        <taxon>Bacteria</taxon>
        <taxon>Pseudomonadati</taxon>
        <taxon>Bacteroidota</taxon>
        <taxon>Flavobacteriia</taxon>
        <taxon>Flavobacteriales</taxon>
        <taxon>Flavobacteriaceae</taxon>
        <taxon>Myroides</taxon>
    </lineage>
</organism>
<dbReference type="SUPFAM" id="SSF82693">
    <property type="entry name" value="Multidrug efflux transporter AcrB pore domain, PN1, PN2, PC1 and PC2 subdomains"/>
    <property type="match status" value="4"/>
</dbReference>
<comment type="caution">
    <text evidence="10">The sequence shown here is derived from an EMBL/GenBank/DDBJ whole genome shotgun (WGS) entry which is preliminary data.</text>
</comment>
<dbReference type="Gene3D" id="3.30.70.1430">
    <property type="entry name" value="Multidrug efflux transporter AcrB pore domain"/>
    <property type="match status" value="2"/>
</dbReference>
<sequence>MLRRFIENPVLSTVISIIIVILGVLGLSSLPMTQYPEIAPPTVQVTANYQGANAEAVMKSVITPLEEQINGVEDMAYINSKASNDGSAVITITFNQGADPDMAAVNVQNRVSQAMSQLPEEVVKQGVTTTKRLASEIFSFLFYSEDGQFDQAFLENYTRINLLPKIKRINGVGDAAIYGGREYSMRIWLKPNVMASYSLTPTDIINALHEQNVEAAPGKVGENSQQSFQYALKYTGRLETPEEFGDIVIRSLGNGKVLYLRDVAEIDLGAYSYAMTMTAYGEHGTYVAVNQTAGSNAYDIIKQCEQVLQEAEKDLPAGAKFAVYANSNDFLLASIDKLISTLIEAFVLVFIVVLVFLQDWRSTLIPAIAVPVAIIGTFFFLNLFGFTINLLTLFALVLSIGIVVDDAIIVVEAVHAKLYEGAESAKKATISAMDELTTAIISITLVMSAVFVPVTFIEGSVGVFYKEFGITLAVAILISAINALTLSPALCAIMLKPESGIHQEKRGVINRLKTAFNSSFDRMTDRYVGVLKFLNKRLWLALTTVVVFAGIFMYLTKTTQTGFVPNEDSASIYGNIILAPSTSLEETERISNQIDSIAMSIPEVKFTSRLAGMDFFSGNGSSYAVEFIKLKHWSERKEKGQDIHSVVGQLFAKTAHIKDANIVFFAAPTLQGFGNSSGFEIQLQDKTGGDYKEFEQVIGGFLGALNQRAEIMYATSSFNTNFPQYEVSVNVAKAKEAGVTVTEVLTTLQGYLGGIYATNFNRFGKQYKVMIQADPNFRENKEAIDRLYVKNSQGVMTPITAFIDLQKVYSPEFLTRFNLFNSAFVNGSPNAGYSSGDAINAIEEVAAQTLPKGYGFEYSGLSREESTSGNQTIVIFILSIVFVYFLLSAQFKSYILPLAVLFSLPIGLAGAFLFAKLFGIENNIFLQISLIMLIGLLAKNAILIIEFALQRRLQGQRIADAAIEGARLRLRPILMTSFAFIFGLLPLMLATGAGALSNKSIGTAAVGGMLIGTLVGVMVIPALFIVFQSLQEKISGAPETLADTAMEEAN</sequence>
<evidence type="ECO:0000256" key="4">
    <source>
        <dbReference type="ARBA" id="ARBA00022475"/>
    </source>
</evidence>
<dbReference type="AlphaFoldDB" id="A0A6I3LL33"/>
<dbReference type="GO" id="GO:0009636">
    <property type="term" value="P:response to toxic substance"/>
    <property type="evidence" value="ECO:0007669"/>
    <property type="project" value="UniProtKB-ARBA"/>
</dbReference>
<dbReference type="Gene3D" id="1.20.1640.10">
    <property type="entry name" value="Multidrug efflux transporter AcrB transmembrane domain"/>
    <property type="match status" value="2"/>
</dbReference>
<keyword evidence="6 9" id="KW-0812">Transmembrane</keyword>
<evidence type="ECO:0000256" key="8">
    <source>
        <dbReference type="ARBA" id="ARBA00023136"/>
    </source>
</evidence>
<feature type="transmembrane region" description="Helical" evidence="9">
    <location>
        <begin position="436"/>
        <end position="456"/>
    </location>
</feature>
<feature type="transmembrane region" description="Helical" evidence="9">
    <location>
        <begin position="12"/>
        <end position="32"/>
    </location>
</feature>
<comment type="similarity">
    <text evidence="2">Belongs to the resistance-nodulation-cell division (RND) (TC 2.A.6) family.</text>
</comment>
<feature type="transmembrane region" description="Helical" evidence="9">
    <location>
        <begin position="1001"/>
        <end position="1027"/>
    </location>
</feature>
<comment type="subcellular location">
    <subcellularLocation>
        <location evidence="1">Cell inner membrane</location>
        <topology evidence="1">Multi-pass membrane protein</topology>
    </subcellularLocation>
</comment>
<evidence type="ECO:0000256" key="1">
    <source>
        <dbReference type="ARBA" id="ARBA00004429"/>
    </source>
</evidence>
<evidence type="ECO:0000256" key="5">
    <source>
        <dbReference type="ARBA" id="ARBA00022519"/>
    </source>
</evidence>
<keyword evidence="8 9" id="KW-0472">Membrane</keyword>
<evidence type="ECO:0000256" key="6">
    <source>
        <dbReference type="ARBA" id="ARBA00022692"/>
    </source>
</evidence>
<keyword evidence="7 9" id="KW-1133">Transmembrane helix</keyword>
<dbReference type="FunFam" id="3.30.70.1430:FF:000001">
    <property type="entry name" value="Efflux pump membrane transporter"/>
    <property type="match status" value="1"/>
</dbReference>
<feature type="transmembrane region" description="Helical" evidence="9">
    <location>
        <begin position="338"/>
        <end position="357"/>
    </location>
</feature>
<dbReference type="Gene3D" id="3.30.70.1440">
    <property type="entry name" value="Multidrug efflux transporter AcrB pore domain"/>
    <property type="match status" value="1"/>
</dbReference>
<feature type="transmembrane region" description="Helical" evidence="9">
    <location>
        <begin position="924"/>
        <end position="949"/>
    </location>
</feature>
<dbReference type="GO" id="GO:0015562">
    <property type="term" value="F:efflux transmembrane transporter activity"/>
    <property type="evidence" value="ECO:0007669"/>
    <property type="project" value="InterPro"/>
</dbReference>
<dbReference type="OrthoDB" id="9758940at2"/>
<feature type="transmembrane region" description="Helical" evidence="9">
    <location>
        <begin position="390"/>
        <end position="415"/>
    </location>
</feature>
<name>A0A6I3LL33_9FLAO</name>
<dbReference type="PANTHER" id="PTHR32063">
    <property type="match status" value="1"/>
</dbReference>
<dbReference type="RefSeq" id="WP_155091272.1">
    <property type="nucleotide sequence ID" value="NZ_WMJX01000004.1"/>
</dbReference>
<feature type="transmembrane region" description="Helical" evidence="9">
    <location>
        <begin position="869"/>
        <end position="887"/>
    </location>
</feature>
<feature type="transmembrane region" description="Helical" evidence="9">
    <location>
        <begin position="970"/>
        <end position="989"/>
    </location>
</feature>
<dbReference type="FunFam" id="1.20.1640.10:FF:000001">
    <property type="entry name" value="Efflux pump membrane transporter"/>
    <property type="match status" value="1"/>
</dbReference>
<dbReference type="SUPFAM" id="SSF82866">
    <property type="entry name" value="Multidrug efflux transporter AcrB transmembrane domain"/>
    <property type="match status" value="2"/>
</dbReference>
<dbReference type="Gene3D" id="3.30.70.1320">
    <property type="entry name" value="Multidrug efflux transporter AcrB pore domain like"/>
    <property type="match status" value="1"/>
</dbReference>
<reference evidence="10 11" key="1">
    <citation type="submission" date="2019-11" db="EMBL/GenBank/DDBJ databases">
        <title>Genome of Strain BIT-d1.</title>
        <authorList>
            <person name="Yang Y."/>
        </authorList>
    </citation>
    <scope>NUCLEOTIDE SEQUENCE [LARGE SCALE GENOMIC DNA]</scope>
    <source>
        <strain evidence="10 11">BIT-d1</strain>
    </source>
</reference>
<keyword evidence="4" id="KW-1003">Cell membrane</keyword>
<dbReference type="InterPro" id="IPR027463">
    <property type="entry name" value="AcrB_DN_DC_subdom"/>
</dbReference>
<evidence type="ECO:0000256" key="3">
    <source>
        <dbReference type="ARBA" id="ARBA00022448"/>
    </source>
</evidence>
<evidence type="ECO:0000313" key="11">
    <source>
        <dbReference type="Proteomes" id="UP000438760"/>
    </source>
</evidence>
<dbReference type="Proteomes" id="UP000438760">
    <property type="component" value="Unassembled WGS sequence"/>
</dbReference>
<evidence type="ECO:0000313" key="10">
    <source>
        <dbReference type="EMBL" id="MTG97221.1"/>
    </source>
</evidence>
<protein>
    <submittedName>
        <fullName evidence="10">Efflux RND transporter permease subunit</fullName>
    </submittedName>
</protein>
<dbReference type="GO" id="GO:0005886">
    <property type="term" value="C:plasma membrane"/>
    <property type="evidence" value="ECO:0007669"/>
    <property type="project" value="UniProtKB-SubCell"/>
</dbReference>
<dbReference type="InterPro" id="IPR001036">
    <property type="entry name" value="Acrflvin-R"/>
</dbReference>
<dbReference type="PRINTS" id="PR00702">
    <property type="entry name" value="ACRIFLAVINRP"/>
</dbReference>
<dbReference type="GO" id="GO:0042910">
    <property type="term" value="F:xenobiotic transmembrane transporter activity"/>
    <property type="evidence" value="ECO:0007669"/>
    <property type="project" value="TreeGrafter"/>
</dbReference>
<dbReference type="PANTHER" id="PTHR32063:SF9">
    <property type="entry name" value="SIMILAR TO MULTIDRUG RESISTANCE PROTEIN MEXB"/>
    <property type="match status" value="1"/>
</dbReference>
<accession>A0A6I3LL33</accession>
<feature type="transmembrane region" description="Helical" evidence="9">
    <location>
        <begin position="468"/>
        <end position="495"/>
    </location>
</feature>
<feature type="transmembrane region" description="Helical" evidence="9">
    <location>
        <begin position="538"/>
        <end position="556"/>
    </location>
</feature>